<evidence type="ECO:0000313" key="2">
    <source>
        <dbReference type="EMBL" id="OXV08375.1"/>
    </source>
</evidence>
<name>A0A232LW43_9EURO</name>
<proteinExistence type="predicted"/>
<accession>A0A232LW43</accession>
<dbReference type="Proteomes" id="UP000243515">
    <property type="component" value="Unassembled WGS sequence"/>
</dbReference>
<feature type="region of interest" description="Disordered" evidence="1">
    <location>
        <begin position="108"/>
        <end position="127"/>
    </location>
</feature>
<feature type="compositionally biased region" description="Basic and acidic residues" evidence="1">
    <location>
        <begin position="25"/>
        <end position="34"/>
    </location>
</feature>
<evidence type="ECO:0000313" key="3">
    <source>
        <dbReference type="Proteomes" id="UP000243515"/>
    </source>
</evidence>
<feature type="region of interest" description="Disordered" evidence="1">
    <location>
        <begin position="1"/>
        <end position="53"/>
    </location>
</feature>
<dbReference type="OrthoDB" id="4448936at2759"/>
<comment type="caution">
    <text evidence="2">The sequence shown here is derived from an EMBL/GenBank/DDBJ whole genome shotgun (WGS) entry which is preliminary data.</text>
</comment>
<protein>
    <submittedName>
        <fullName evidence="2">Uncharacterized protein</fullName>
    </submittedName>
</protein>
<dbReference type="EMBL" id="NPHW01004146">
    <property type="protein sequence ID" value="OXV08375.1"/>
    <property type="molecule type" value="Genomic_DNA"/>
</dbReference>
<organism evidence="2 3">
    <name type="scientific">Elaphomyces granulatus</name>
    <dbReference type="NCBI Taxonomy" id="519963"/>
    <lineage>
        <taxon>Eukaryota</taxon>
        <taxon>Fungi</taxon>
        <taxon>Dikarya</taxon>
        <taxon>Ascomycota</taxon>
        <taxon>Pezizomycotina</taxon>
        <taxon>Eurotiomycetes</taxon>
        <taxon>Eurotiomycetidae</taxon>
        <taxon>Eurotiales</taxon>
        <taxon>Elaphomycetaceae</taxon>
        <taxon>Elaphomyces</taxon>
    </lineage>
</organism>
<dbReference type="AlphaFoldDB" id="A0A232LW43"/>
<keyword evidence="3" id="KW-1185">Reference proteome</keyword>
<reference evidence="2 3" key="1">
    <citation type="journal article" date="2015" name="Environ. Microbiol.">
        <title>Metagenome sequence of Elaphomyces granulatus from sporocarp tissue reveals Ascomycota ectomycorrhizal fingerprints of genome expansion and a Proteobacteria-rich microbiome.</title>
        <authorList>
            <person name="Quandt C.A."/>
            <person name="Kohler A."/>
            <person name="Hesse C.N."/>
            <person name="Sharpton T.J."/>
            <person name="Martin F."/>
            <person name="Spatafora J.W."/>
        </authorList>
    </citation>
    <scope>NUCLEOTIDE SEQUENCE [LARGE SCALE GENOMIC DNA]</scope>
    <source>
        <strain evidence="2 3">OSC145934</strain>
    </source>
</reference>
<sequence>MDSPHSLRHHRLSPSFSDSAIDLDLTDRDRDRDSNTGISKSGSGSGSHAVPPHADRLARLANLAADRALRPSGPVSKQDDDSALLHRYIDSIESLLIDPRPQLSRVIAQNRPQSPSPLPRPCSSSGRTVSIKVTASLGARTSNNTGVSVSTETLTAKADPASRYQSLAVSLSQQLEALLGELSQANAQLQLRHVESRHIHDLSTLKCEGLAQRILQLEDEVNEL</sequence>
<evidence type="ECO:0000256" key="1">
    <source>
        <dbReference type="SAM" id="MobiDB-lite"/>
    </source>
</evidence>
<gene>
    <name evidence="2" type="ORF">Egran_03863</name>
</gene>
<feature type="compositionally biased region" description="Basic residues" evidence="1">
    <location>
        <begin position="1"/>
        <end position="12"/>
    </location>
</feature>